<dbReference type="InterPro" id="IPR032831">
    <property type="entry name" value="LptM_cons"/>
</dbReference>
<evidence type="ECO:0000313" key="9">
    <source>
        <dbReference type="Proteomes" id="UP001352263"/>
    </source>
</evidence>
<keyword evidence="4" id="KW-0564">Palmitate</keyword>
<accession>A0ABU6JDC6</accession>
<keyword evidence="5" id="KW-0998">Cell outer membrane</keyword>
<dbReference type="NCBIfam" id="NF047847">
    <property type="entry name" value="SS_mature_LptM"/>
    <property type="match status" value="1"/>
</dbReference>
<evidence type="ECO:0000256" key="5">
    <source>
        <dbReference type="ARBA" id="ARBA00023237"/>
    </source>
</evidence>
<comment type="caution">
    <text evidence="8">The sequence shown here is derived from an EMBL/GenBank/DDBJ whole genome shotgun (WGS) entry which is preliminary data.</text>
</comment>
<keyword evidence="6 8" id="KW-0449">Lipoprotein</keyword>
<dbReference type="Proteomes" id="UP001352263">
    <property type="component" value="Unassembled WGS sequence"/>
</dbReference>
<keyword evidence="2" id="KW-0732">Signal</keyword>
<sequence length="46" mass="4658">MLLAALACVLAACGQKGPLYLPSKPAQATPDLPAPRTVPVLPSTSQ</sequence>
<feature type="region of interest" description="Disordered" evidence="7">
    <location>
        <begin position="24"/>
        <end position="46"/>
    </location>
</feature>
<dbReference type="Pfam" id="PF13627">
    <property type="entry name" value="LptM_cons"/>
    <property type="match status" value="1"/>
</dbReference>
<organism evidence="8 9">
    <name type="scientific">Noviherbaspirillum album</name>
    <dbReference type="NCBI Taxonomy" id="3080276"/>
    <lineage>
        <taxon>Bacteria</taxon>
        <taxon>Pseudomonadati</taxon>
        <taxon>Pseudomonadota</taxon>
        <taxon>Betaproteobacteria</taxon>
        <taxon>Burkholderiales</taxon>
        <taxon>Oxalobacteraceae</taxon>
        <taxon>Noviherbaspirillum</taxon>
    </lineage>
</organism>
<evidence type="ECO:0000256" key="7">
    <source>
        <dbReference type="SAM" id="MobiDB-lite"/>
    </source>
</evidence>
<name>A0ABU6JDC6_9BURK</name>
<evidence type="ECO:0000256" key="6">
    <source>
        <dbReference type="ARBA" id="ARBA00023288"/>
    </source>
</evidence>
<keyword evidence="3" id="KW-0472">Membrane</keyword>
<gene>
    <name evidence="8" type="ORF">RY831_20475</name>
</gene>
<reference evidence="8 9" key="1">
    <citation type="submission" date="2023-10" db="EMBL/GenBank/DDBJ databases">
        <title>Noviherbaspirillum sp. CPCC 100848 genome assembly.</title>
        <authorList>
            <person name="Li X.Y."/>
            <person name="Fang X.M."/>
        </authorList>
    </citation>
    <scope>NUCLEOTIDE SEQUENCE [LARGE SCALE GENOMIC DNA]</scope>
    <source>
        <strain evidence="8 9">CPCC 100848</strain>
    </source>
</reference>
<evidence type="ECO:0000256" key="2">
    <source>
        <dbReference type="ARBA" id="ARBA00022729"/>
    </source>
</evidence>
<evidence type="ECO:0000313" key="8">
    <source>
        <dbReference type="EMBL" id="MEC4721545.1"/>
    </source>
</evidence>
<evidence type="ECO:0000256" key="1">
    <source>
        <dbReference type="ARBA" id="ARBA00004459"/>
    </source>
</evidence>
<dbReference type="EMBL" id="JAWIIV010000019">
    <property type="protein sequence ID" value="MEC4721545.1"/>
    <property type="molecule type" value="Genomic_DNA"/>
</dbReference>
<evidence type="ECO:0000256" key="4">
    <source>
        <dbReference type="ARBA" id="ARBA00023139"/>
    </source>
</evidence>
<comment type="subcellular location">
    <subcellularLocation>
        <location evidence="1">Cell outer membrane</location>
        <topology evidence="1">Lipid-anchor</topology>
    </subcellularLocation>
</comment>
<evidence type="ECO:0000256" key="3">
    <source>
        <dbReference type="ARBA" id="ARBA00023136"/>
    </source>
</evidence>
<keyword evidence="9" id="KW-1185">Reference proteome</keyword>
<dbReference type="RefSeq" id="WP_326508275.1">
    <property type="nucleotide sequence ID" value="NZ_JAWIIV010000019.1"/>
</dbReference>
<protein>
    <submittedName>
        <fullName evidence="8">Lipoprotein</fullName>
    </submittedName>
</protein>
<proteinExistence type="predicted"/>